<protein>
    <submittedName>
        <fullName evidence="4">Putative phospholipid ABC transporter permease protein MlaE</fullName>
    </submittedName>
</protein>
<evidence type="ECO:0000256" key="2">
    <source>
        <dbReference type="RuleBase" id="RU362044"/>
    </source>
</evidence>
<feature type="transmembrane region" description="Helical" evidence="2">
    <location>
        <begin position="362"/>
        <end position="383"/>
    </location>
</feature>
<dbReference type="Pfam" id="PF13466">
    <property type="entry name" value="STAS_2"/>
    <property type="match status" value="1"/>
</dbReference>
<feature type="transmembrane region" description="Helical" evidence="2">
    <location>
        <begin position="179"/>
        <end position="197"/>
    </location>
</feature>
<proteinExistence type="inferred from homology"/>
<dbReference type="Proteomes" id="UP000191135">
    <property type="component" value="Chromosome"/>
</dbReference>
<keyword evidence="2" id="KW-0472">Membrane</keyword>
<dbReference type="NCBIfam" id="TIGR00056">
    <property type="entry name" value="MlaE family lipid ABC transporter permease subunit"/>
    <property type="match status" value="1"/>
</dbReference>
<accession>A0A1U9Z257</accession>
<feature type="transmembrane region" description="Helical" evidence="2">
    <location>
        <begin position="284"/>
        <end position="304"/>
    </location>
</feature>
<dbReference type="eggNOG" id="COG0767">
    <property type="taxonomic scope" value="Bacteria"/>
</dbReference>
<feature type="domain" description="STAS" evidence="3">
    <location>
        <begin position="22"/>
        <end position="101"/>
    </location>
</feature>
<evidence type="ECO:0000256" key="1">
    <source>
        <dbReference type="ARBA" id="ARBA00003787"/>
    </source>
</evidence>
<dbReference type="KEGG" id="mmed:Mame_02411"/>
<keyword evidence="2" id="KW-1003">Cell membrane</keyword>
<evidence type="ECO:0000313" key="4">
    <source>
        <dbReference type="EMBL" id="AQZ51740.1"/>
    </source>
</evidence>
<dbReference type="Pfam" id="PF02405">
    <property type="entry name" value="MlaE"/>
    <property type="match status" value="1"/>
</dbReference>
<dbReference type="GO" id="GO:0005548">
    <property type="term" value="F:phospholipid transporter activity"/>
    <property type="evidence" value="ECO:0007669"/>
    <property type="project" value="TreeGrafter"/>
</dbReference>
<dbReference type="PROSITE" id="PS50801">
    <property type="entry name" value="STAS"/>
    <property type="match status" value="1"/>
</dbReference>
<dbReference type="AlphaFoldDB" id="A0A1U9Z257"/>
<comment type="subcellular location">
    <subcellularLocation>
        <location evidence="2">Cell inner membrane</location>
        <topology evidence="2">Multi-pass membrane protein</topology>
    </subcellularLocation>
</comment>
<organism evidence="4 5">
    <name type="scientific">Martelella mediterranea DSM 17316</name>
    <dbReference type="NCBI Taxonomy" id="1122214"/>
    <lineage>
        <taxon>Bacteria</taxon>
        <taxon>Pseudomonadati</taxon>
        <taxon>Pseudomonadota</taxon>
        <taxon>Alphaproteobacteria</taxon>
        <taxon>Hyphomicrobiales</taxon>
        <taxon>Aurantimonadaceae</taxon>
        <taxon>Martelella</taxon>
    </lineage>
</organism>
<comment type="function">
    <text evidence="1">Could be part of an ABC transporter complex.</text>
</comment>
<dbReference type="InterPro" id="IPR058548">
    <property type="entry name" value="MlaB-like_STAS"/>
</dbReference>
<feature type="transmembrane region" description="Helical" evidence="2">
    <location>
        <begin position="139"/>
        <end position="158"/>
    </location>
</feature>
<dbReference type="SUPFAM" id="SSF52091">
    <property type="entry name" value="SpoIIaa-like"/>
    <property type="match status" value="1"/>
</dbReference>
<keyword evidence="2" id="KW-0812">Transmembrane</keyword>
<dbReference type="InterPro" id="IPR030802">
    <property type="entry name" value="Permease_MalE"/>
</dbReference>
<dbReference type="PANTHER" id="PTHR30188:SF3">
    <property type="entry name" value="ABC TRANSPORTER PERMEASE"/>
    <property type="match status" value="1"/>
</dbReference>
<name>A0A1U9Z257_9HYPH</name>
<evidence type="ECO:0000313" key="5">
    <source>
        <dbReference type="Proteomes" id="UP000191135"/>
    </source>
</evidence>
<evidence type="ECO:0000259" key="3">
    <source>
        <dbReference type="PROSITE" id="PS50801"/>
    </source>
</evidence>
<keyword evidence="2" id="KW-0997">Cell inner membrane</keyword>
<dbReference type="InterPro" id="IPR002645">
    <property type="entry name" value="STAS_dom"/>
</dbReference>
<dbReference type="PANTHER" id="PTHR30188">
    <property type="entry name" value="ABC TRANSPORTER PERMEASE PROTEIN-RELATED"/>
    <property type="match status" value="1"/>
</dbReference>
<dbReference type="Gene3D" id="3.30.750.24">
    <property type="entry name" value="STAS domain"/>
    <property type="match status" value="1"/>
</dbReference>
<sequence length="385" mass="40159">MQKADNSTASLTFNAGEQPAALSFEGDWTVHNAAALYGELDGLGGKLKGAGGGSVVFDLSAIAVIDTAGAWLIREAEAKCGDAGLKVEMSGMTDRLGELLEAIPEELPEPEKIPARQRSIVQHVLEPVGISAVAAGRDIYTGVGFFGALFVGLGELFSKRGGVNMAAITAQIDNMGVRAVPIIALMSFLVGAIIAQQGAFQLSYFGAELFVVDLVGILQLREIGVLLTAIMIAGRSGSAITAEIGAMRMREEIDALRVMGFDPVAVLVFPRMLALLIALPLLTILANFAALLGAAVVVDLYAGITYETFLQRLQEAIDLADLISGLAKAPVMAVIISIVAALEGMKVGGSAESLGQKVTASVVKSIFVVILADGIFAIFYAAIDY</sequence>
<feature type="transmembrane region" description="Helical" evidence="2">
    <location>
        <begin position="316"/>
        <end position="342"/>
    </location>
</feature>
<keyword evidence="2" id="KW-1133">Transmembrane helix</keyword>
<dbReference type="InterPro" id="IPR003453">
    <property type="entry name" value="ABC_MlaE_roteobac"/>
</dbReference>
<comment type="similarity">
    <text evidence="2">Belongs to the MlaE permease family.</text>
</comment>
<gene>
    <name evidence="4" type="primary">mlaE</name>
    <name evidence="4" type="ORF">Mame_02411</name>
</gene>
<keyword evidence="5" id="KW-1185">Reference proteome</keyword>
<dbReference type="STRING" id="1122214.Mame_02411"/>
<dbReference type="OrthoDB" id="9805022at2"/>
<dbReference type="InterPro" id="IPR036513">
    <property type="entry name" value="STAS_dom_sf"/>
</dbReference>
<dbReference type="RefSeq" id="WP_018063664.1">
    <property type="nucleotide sequence ID" value="NZ_AQWH01000004.1"/>
</dbReference>
<dbReference type="EMBL" id="CP020330">
    <property type="protein sequence ID" value="AQZ51740.1"/>
    <property type="molecule type" value="Genomic_DNA"/>
</dbReference>
<reference evidence="4 5" key="1">
    <citation type="submission" date="2017-03" db="EMBL/GenBank/DDBJ databases">
        <title>Foreign affairs: Plasmid Transfer between Roseobacters and Rhizobia.</title>
        <authorList>
            <person name="Bartling P."/>
            <person name="Bunk B."/>
            <person name="Overmann J."/>
            <person name="Brinkmann H."/>
            <person name="Petersen J."/>
        </authorList>
    </citation>
    <scope>NUCLEOTIDE SEQUENCE [LARGE SCALE GENOMIC DNA]</scope>
    <source>
        <strain evidence="4 5">MACL11</strain>
    </source>
</reference>
<dbReference type="GO" id="GO:0043190">
    <property type="term" value="C:ATP-binding cassette (ABC) transporter complex"/>
    <property type="evidence" value="ECO:0007669"/>
    <property type="project" value="InterPro"/>
</dbReference>